<keyword evidence="5" id="KW-0119">Carbohydrate metabolism</keyword>
<dbReference type="InterPro" id="IPR027390">
    <property type="entry name" value="Endoglucanase_F_dom3"/>
</dbReference>
<dbReference type="KEGG" id="cga:Celgi_2669"/>
<dbReference type="Pfam" id="PF02011">
    <property type="entry name" value="Glyco_hydro_48"/>
    <property type="match status" value="1"/>
</dbReference>
<evidence type="ECO:0000256" key="8">
    <source>
        <dbReference type="PIRSR" id="PIRSR600556-1"/>
    </source>
</evidence>
<dbReference type="NCBIfam" id="NF041611">
    <property type="entry name" value="exoglucan_CbhB"/>
    <property type="match status" value="1"/>
</dbReference>
<feature type="active site" description="Proton donor" evidence="8">
    <location>
        <position position="105"/>
    </location>
</feature>
<feature type="active site" description="Nucleophile" evidence="8">
    <location>
        <position position="284"/>
    </location>
</feature>
<dbReference type="EMBL" id="CP002665">
    <property type="protein sequence ID" value="AEI13168.1"/>
    <property type="molecule type" value="Genomic_DNA"/>
</dbReference>
<dbReference type="GO" id="GO:0030247">
    <property type="term" value="F:polysaccharide binding"/>
    <property type="evidence" value="ECO:0007669"/>
    <property type="project" value="UniProtKB-UniRule"/>
</dbReference>
<evidence type="ECO:0000256" key="4">
    <source>
        <dbReference type="ARBA" id="ARBA00023001"/>
    </source>
</evidence>
<proteinExistence type="predicted"/>
<dbReference type="InterPro" id="IPR003961">
    <property type="entry name" value="FN3_dom"/>
</dbReference>
<dbReference type="InterPro" id="IPR013783">
    <property type="entry name" value="Ig-like_fold"/>
</dbReference>
<evidence type="ECO:0000256" key="7">
    <source>
        <dbReference type="ARBA" id="ARBA00023326"/>
    </source>
</evidence>
<evidence type="ECO:0000313" key="14">
    <source>
        <dbReference type="Proteomes" id="UP000000485"/>
    </source>
</evidence>
<dbReference type="Gene3D" id="4.10.870.10">
    <property type="entry name" value="Endo-1,4-beta-glucanase f. Domain 3"/>
    <property type="match status" value="1"/>
</dbReference>
<feature type="region of interest" description="Disordered" evidence="9">
    <location>
        <begin position="977"/>
        <end position="996"/>
    </location>
</feature>
<feature type="chain" id="PRO_5003373704" evidence="10">
    <location>
        <begin position="33"/>
        <end position="996"/>
    </location>
</feature>
<dbReference type="InterPro" id="IPR048103">
    <property type="entry name" value="Exoglucan_CbhB"/>
</dbReference>
<evidence type="ECO:0000256" key="9">
    <source>
        <dbReference type="SAM" id="MobiDB-lite"/>
    </source>
</evidence>
<dbReference type="RefSeq" id="WP_013884685.1">
    <property type="nucleotide sequence ID" value="NC_015671.1"/>
</dbReference>
<dbReference type="InterPro" id="IPR018366">
    <property type="entry name" value="CBM2_CS"/>
</dbReference>
<dbReference type="AlphaFoldDB" id="F8A3X6"/>
<dbReference type="SMART" id="SM00060">
    <property type="entry name" value="FN3"/>
    <property type="match status" value="2"/>
</dbReference>
<evidence type="ECO:0000256" key="5">
    <source>
        <dbReference type="ARBA" id="ARBA00023277"/>
    </source>
</evidence>
<dbReference type="eggNOG" id="COG5297">
    <property type="taxonomic scope" value="Bacteria"/>
</dbReference>
<dbReference type="PRINTS" id="PR00844">
    <property type="entry name" value="GLHYDRLASE48"/>
</dbReference>
<dbReference type="InterPro" id="IPR012291">
    <property type="entry name" value="CBM2_carb-bd_dom_sf"/>
</dbReference>
<dbReference type="GO" id="GO:0030245">
    <property type="term" value="P:cellulose catabolic process"/>
    <property type="evidence" value="ECO:0007669"/>
    <property type="project" value="UniProtKB-KW"/>
</dbReference>
<feature type="domain" description="Fibronectin type-III" evidence="11">
    <location>
        <begin position="802"/>
        <end position="890"/>
    </location>
</feature>
<evidence type="ECO:0000256" key="2">
    <source>
        <dbReference type="ARBA" id="ARBA00022737"/>
    </source>
</evidence>
<feature type="signal peptide" evidence="10">
    <location>
        <begin position="1"/>
        <end position="32"/>
    </location>
</feature>
<dbReference type="PANTHER" id="PTHR13817:SF73">
    <property type="entry name" value="FIBRONECTIN TYPE-III DOMAIN-CONTAINING PROTEIN"/>
    <property type="match status" value="1"/>
</dbReference>
<keyword evidence="1 10" id="KW-0732">Signal</keyword>
<dbReference type="Pfam" id="PF00041">
    <property type="entry name" value="fn3"/>
    <property type="match status" value="2"/>
</dbReference>
<sequence precursor="true">MSSTTRRRTAWVALATLSVSSFLAAAGSPATAAPAGGGLPTTVTVPAASPVRAAVDGEYAQRFLAQYDKIKDPANGYFSPQGIPYHSVETLIVEAPDYGHETTSEAYSYWIWLEALYGQVTQDWAPLNHAWDTMEKNMIPASVDQPTNSFYNPNSPATYASEYNHPSQYPSQLSSGTSVGKDPIANELKATYGTSDIYQMHWLADVDNVYGFGVTPGPGCEMGPSATGTSFINTFQRGPQESVWETVPQPSCEEFKYGGKNGFLDLFTGDASYAKQWKYTSASDADARAVEAIYWANKWATEQGKQADVAAVVAKAAKMGDYLRYTLFDKYFKTIGCTSPSCPAGSNRDSAHYLLSWYMAWGGATDANAGWAWRIGSSQAHFGYQNPLAAYALSTDPALTPKSATAKDDWTKSLQRQLEFYTWLQASNGGIAGGATNSWNGAYATPPAGTPTFYGMGYTEAPVYADPPSNRWFGMQAWGVQRVAELYYASGNAQAKKILDKWVPWVIANISTDGASWKVPSELKWTGKPDTWNAASPTGNPGLTVEVTSYGQDVGVAGDTARALLFYAAKSGNTAARDTAKALLDAMWANNQDALGVATAETRGDYLRFDDTYVPGGDGVYIPAGWSGTMPNGDAIKPGVSFLDMRSFYKNDPAWSKVENALATGKAPTFTYHRFWAQTAIAAALADYDRLFGEDTPTEPDTQAPTAPTGLTAGTVTSTSAQISWTASTDDVAVTGYDVYRGTTKVGSATGTTFTDTGLTADTTYSYTVRAKDAAGNVSPASAALSVKTTTGTVVDTVAPSVPTGLTAGTVTETSVALSWTASTDNVGGSGMAGYDVYRGTTKVGSVTGTTYTDTGLTAATAYSYTVRAKDVAGNVSAASAALSVTTKSTTTGGSCKVVYNASSWNSGFTASVKVTNTGTTALSGWALKFDLTAGQQVTQGWSATWAQSGATVTATNAPWNGTLAPGQSVDIGFNGSHNGQNPNPTAFTLNGATCS</sequence>
<dbReference type="InterPro" id="IPR012341">
    <property type="entry name" value="6hp_glycosidase-like_sf"/>
</dbReference>
<dbReference type="PROSITE" id="PS50853">
    <property type="entry name" value="FN3"/>
    <property type="match status" value="2"/>
</dbReference>
<organism evidence="13 14">
    <name type="scientific">Cellulomonas gilvus (strain ATCC 13127 / NRRL B-14078)</name>
    <name type="common">Cellvibrio gilvus</name>
    <dbReference type="NCBI Taxonomy" id="593907"/>
    <lineage>
        <taxon>Bacteria</taxon>
        <taxon>Bacillati</taxon>
        <taxon>Actinomycetota</taxon>
        <taxon>Actinomycetes</taxon>
        <taxon>Micrococcales</taxon>
        <taxon>Cellulomonadaceae</taxon>
        <taxon>Cellulomonas</taxon>
    </lineage>
</organism>
<dbReference type="OrthoDB" id="33861at2"/>
<evidence type="ECO:0000313" key="13">
    <source>
        <dbReference type="EMBL" id="AEI13168.1"/>
    </source>
</evidence>
<dbReference type="Gene3D" id="1.50.10.10">
    <property type="match status" value="1"/>
</dbReference>
<gene>
    <name evidence="13" type="ordered locus">Celgi_2669</name>
</gene>
<dbReference type="InterPro" id="IPR023309">
    <property type="entry name" value="Endo-1-4-beta-glucanase_dom2"/>
</dbReference>
<dbReference type="InterPro" id="IPR000556">
    <property type="entry name" value="Glyco_hydro_48F"/>
</dbReference>
<dbReference type="GO" id="GO:0016162">
    <property type="term" value="F:cellulose 1,4-beta-cellobiosidase activity"/>
    <property type="evidence" value="ECO:0007669"/>
    <property type="project" value="InterPro"/>
</dbReference>
<keyword evidence="3 13" id="KW-0378">Hydrolase</keyword>
<dbReference type="InterPro" id="IPR036116">
    <property type="entry name" value="FN3_sf"/>
</dbReference>
<dbReference type="GO" id="GO:0008810">
    <property type="term" value="F:cellulase activity"/>
    <property type="evidence" value="ECO:0007669"/>
    <property type="project" value="InterPro"/>
</dbReference>
<dbReference type="PANTHER" id="PTHR13817">
    <property type="entry name" value="TITIN"/>
    <property type="match status" value="1"/>
</dbReference>
<dbReference type="Gene3D" id="2.60.40.290">
    <property type="match status" value="1"/>
</dbReference>
<dbReference type="SUPFAM" id="SSF49265">
    <property type="entry name" value="Fibronectin type III"/>
    <property type="match status" value="1"/>
</dbReference>
<keyword evidence="4" id="KW-0136">Cellulose degradation</keyword>
<keyword evidence="6" id="KW-0326">Glycosidase</keyword>
<dbReference type="HOGENOM" id="CLU_009014_0_0_11"/>
<accession>F8A3X6</accession>
<evidence type="ECO:0000256" key="6">
    <source>
        <dbReference type="ARBA" id="ARBA00023295"/>
    </source>
</evidence>
<dbReference type="InterPro" id="IPR008928">
    <property type="entry name" value="6-hairpin_glycosidase_sf"/>
</dbReference>
<evidence type="ECO:0000256" key="1">
    <source>
        <dbReference type="ARBA" id="ARBA00022729"/>
    </source>
</evidence>
<dbReference type="SMART" id="SM00637">
    <property type="entry name" value="CBD_II"/>
    <property type="match status" value="1"/>
</dbReference>
<name>F8A3X6_CELGA</name>
<dbReference type="PROSITE" id="PS00561">
    <property type="entry name" value="CBM2_A"/>
    <property type="match status" value="1"/>
</dbReference>
<dbReference type="InterPro" id="IPR008965">
    <property type="entry name" value="CBM2/CBM3_carb-bd_dom_sf"/>
</dbReference>
<keyword evidence="2" id="KW-0677">Repeat</keyword>
<dbReference type="SUPFAM" id="SSF49384">
    <property type="entry name" value="Carbohydrate-binding domain"/>
    <property type="match status" value="1"/>
</dbReference>
<evidence type="ECO:0000256" key="10">
    <source>
        <dbReference type="SAM" id="SignalP"/>
    </source>
</evidence>
<dbReference type="Pfam" id="PF00553">
    <property type="entry name" value="CBM_2"/>
    <property type="match status" value="1"/>
</dbReference>
<dbReference type="SUPFAM" id="SSF48208">
    <property type="entry name" value="Six-hairpin glycosidases"/>
    <property type="match status" value="1"/>
</dbReference>
<evidence type="ECO:0000259" key="12">
    <source>
        <dbReference type="PROSITE" id="PS51173"/>
    </source>
</evidence>
<evidence type="ECO:0000256" key="3">
    <source>
        <dbReference type="ARBA" id="ARBA00022801"/>
    </source>
</evidence>
<dbReference type="PROSITE" id="PS51173">
    <property type="entry name" value="CBM2"/>
    <property type="match status" value="1"/>
</dbReference>
<evidence type="ECO:0000259" key="11">
    <source>
        <dbReference type="PROSITE" id="PS50853"/>
    </source>
</evidence>
<dbReference type="Gene3D" id="2.60.40.10">
    <property type="entry name" value="Immunoglobulins"/>
    <property type="match status" value="2"/>
</dbReference>
<dbReference type="Proteomes" id="UP000000485">
    <property type="component" value="Chromosome"/>
</dbReference>
<keyword evidence="7" id="KW-0624">Polysaccharide degradation</keyword>
<dbReference type="FunFam" id="2.60.40.10:FF:001114">
    <property type="entry name" value="Chitinase A1"/>
    <property type="match status" value="2"/>
</dbReference>
<dbReference type="InterPro" id="IPR001919">
    <property type="entry name" value="CBD2"/>
</dbReference>
<keyword evidence="14" id="KW-1185">Reference proteome</keyword>
<dbReference type="STRING" id="593907.Celgi_2669"/>
<dbReference type="eggNOG" id="COG4733">
    <property type="taxonomic scope" value="Bacteria"/>
</dbReference>
<dbReference type="InterPro" id="IPR050964">
    <property type="entry name" value="Striated_Muscle_Regulatory"/>
</dbReference>
<dbReference type="CDD" id="cd00063">
    <property type="entry name" value="FN3"/>
    <property type="match status" value="2"/>
</dbReference>
<reference evidence="14" key="1">
    <citation type="submission" date="2011-04" db="EMBL/GenBank/DDBJ databases">
        <title>Complete sequence of Cellvibrio gilvus ATCC 13127.</title>
        <authorList>
            <person name="Lucas S."/>
            <person name="Han J."/>
            <person name="Lapidus A."/>
            <person name="Cheng J.-F."/>
            <person name="Goodwin L."/>
            <person name="Pitluck S."/>
            <person name="Peters L."/>
            <person name="Munk A."/>
            <person name="Detter J.C."/>
            <person name="Han C."/>
            <person name="Tapia R."/>
            <person name="Land M."/>
            <person name="Hauser L."/>
            <person name="Kyrpides N."/>
            <person name="Ivanova N."/>
            <person name="Ovchinnikova G."/>
            <person name="Pagani I."/>
            <person name="Mead D."/>
            <person name="Brumm P."/>
            <person name="Woyke T."/>
        </authorList>
    </citation>
    <scope>NUCLEOTIDE SEQUENCE [LARGE SCALE GENOMIC DNA]</scope>
    <source>
        <strain evidence="14">ATCC 13127 / NRRL B-14078</strain>
    </source>
</reference>
<feature type="domain" description="CBM2" evidence="12">
    <location>
        <begin position="889"/>
        <end position="996"/>
    </location>
</feature>
<dbReference type="Gene3D" id="2.170.160.10">
    <property type="entry name" value="Endo-1,4-beta-glucanase f. Domain 2"/>
    <property type="match status" value="1"/>
</dbReference>
<protein>
    <submittedName>
        <fullName evidence="13">Glycoside hydrolase family 48</fullName>
    </submittedName>
</protein>
<feature type="domain" description="Fibronectin type-III" evidence="11">
    <location>
        <begin position="707"/>
        <end position="792"/>
    </location>
</feature>